<feature type="compositionally biased region" description="Basic and acidic residues" evidence="1">
    <location>
        <begin position="210"/>
        <end position="223"/>
    </location>
</feature>
<comment type="caution">
    <text evidence="2">The sequence shown here is derived from an EMBL/GenBank/DDBJ whole genome shotgun (WGS) entry which is preliminary data.</text>
</comment>
<feature type="compositionally biased region" description="Basic and acidic residues" evidence="1">
    <location>
        <begin position="133"/>
        <end position="162"/>
    </location>
</feature>
<proteinExistence type="predicted"/>
<dbReference type="Proteomes" id="UP000314294">
    <property type="component" value="Unassembled WGS sequence"/>
</dbReference>
<dbReference type="AlphaFoldDB" id="A0A4Z2IWP2"/>
<name>A0A4Z2IWP2_9TELE</name>
<feature type="compositionally biased region" description="Basic residues" evidence="1">
    <location>
        <begin position="163"/>
        <end position="183"/>
    </location>
</feature>
<dbReference type="EMBL" id="SRLO01000045">
    <property type="protein sequence ID" value="TNN81702.1"/>
    <property type="molecule type" value="Genomic_DNA"/>
</dbReference>
<protein>
    <submittedName>
        <fullName evidence="2">Uncharacterized protein</fullName>
    </submittedName>
</protein>
<keyword evidence="3" id="KW-1185">Reference proteome</keyword>
<evidence type="ECO:0000313" key="3">
    <source>
        <dbReference type="Proteomes" id="UP000314294"/>
    </source>
</evidence>
<gene>
    <name evidence="2" type="ORF">EYF80_008148</name>
</gene>
<evidence type="ECO:0000313" key="2">
    <source>
        <dbReference type="EMBL" id="TNN81702.1"/>
    </source>
</evidence>
<accession>A0A4Z2IWP2</accession>
<reference evidence="2 3" key="1">
    <citation type="submission" date="2019-03" db="EMBL/GenBank/DDBJ databases">
        <title>First draft genome of Liparis tanakae, snailfish: a comprehensive survey of snailfish specific genes.</title>
        <authorList>
            <person name="Kim W."/>
            <person name="Song I."/>
            <person name="Jeong J.-H."/>
            <person name="Kim D."/>
            <person name="Kim S."/>
            <person name="Ryu S."/>
            <person name="Song J.Y."/>
            <person name="Lee S.K."/>
        </authorList>
    </citation>
    <scope>NUCLEOTIDE SEQUENCE [LARGE SCALE GENOMIC DNA]</scope>
    <source>
        <tissue evidence="2">Muscle</tissue>
    </source>
</reference>
<feature type="region of interest" description="Disordered" evidence="1">
    <location>
        <begin position="133"/>
        <end position="223"/>
    </location>
</feature>
<evidence type="ECO:0000256" key="1">
    <source>
        <dbReference type="SAM" id="MobiDB-lite"/>
    </source>
</evidence>
<organism evidence="2 3">
    <name type="scientific">Liparis tanakae</name>
    <name type="common">Tanaka's snailfish</name>
    <dbReference type="NCBI Taxonomy" id="230148"/>
    <lineage>
        <taxon>Eukaryota</taxon>
        <taxon>Metazoa</taxon>
        <taxon>Chordata</taxon>
        <taxon>Craniata</taxon>
        <taxon>Vertebrata</taxon>
        <taxon>Euteleostomi</taxon>
        <taxon>Actinopterygii</taxon>
        <taxon>Neopterygii</taxon>
        <taxon>Teleostei</taxon>
        <taxon>Neoteleostei</taxon>
        <taxon>Acanthomorphata</taxon>
        <taxon>Eupercaria</taxon>
        <taxon>Perciformes</taxon>
        <taxon>Cottioidei</taxon>
        <taxon>Cottales</taxon>
        <taxon>Liparidae</taxon>
        <taxon>Liparis</taxon>
    </lineage>
</organism>
<sequence>MAGYWLLNQGIGSQYLGGELDWLGEGELGWRRRDRGTLGCLFLCALSLSQGLRLPLLPCLSRLLLLLLGLLICRCGCLSLLIGLGGCVGSVSSVGCAGLLHGRSQELRLSLLQQHLLLGRQQSCQLAKRERIGEEKRGEERRREGKRREERTWTEGDGDGNKVFKKQHKRSKQGKSKANHRSSSHPSGRRGSVTVAPASPPHCGLRTALRHGEPRRASLHDVA</sequence>